<protein>
    <submittedName>
        <fullName evidence="5">Membrane protein YgcG</fullName>
    </submittedName>
</protein>
<evidence type="ECO:0000313" key="5">
    <source>
        <dbReference type="EMBL" id="MBB4139672.1"/>
    </source>
</evidence>
<dbReference type="RefSeq" id="WP_183499304.1">
    <property type="nucleotide sequence ID" value="NZ_BAABCO010000001.1"/>
</dbReference>
<dbReference type="EMBL" id="JACIFH010000001">
    <property type="protein sequence ID" value="MBB4139672.1"/>
    <property type="molecule type" value="Genomic_DNA"/>
</dbReference>
<evidence type="ECO:0000256" key="3">
    <source>
        <dbReference type="SAM" id="SignalP"/>
    </source>
</evidence>
<dbReference type="Pfam" id="PF04536">
    <property type="entry name" value="TPM_phosphatase"/>
    <property type="match status" value="1"/>
</dbReference>
<organism evidence="5 6">
    <name type="scientific">Microbacterium invictum</name>
    <dbReference type="NCBI Taxonomy" id="515415"/>
    <lineage>
        <taxon>Bacteria</taxon>
        <taxon>Bacillati</taxon>
        <taxon>Actinomycetota</taxon>
        <taxon>Actinomycetes</taxon>
        <taxon>Micrococcales</taxon>
        <taxon>Microbacteriaceae</taxon>
        <taxon>Microbacterium</taxon>
    </lineage>
</organism>
<feature type="compositionally biased region" description="Gly residues" evidence="1">
    <location>
        <begin position="637"/>
        <end position="678"/>
    </location>
</feature>
<keyword evidence="3" id="KW-0732">Signal</keyword>
<feature type="chain" id="PRO_5041360479" evidence="3">
    <location>
        <begin position="26"/>
        <end position="687"/>
    </location>
</feature>
<dbReference type="InterPro" id="IPR007621">
    <property type="entry name" value="TPM_dom"/>
</dbReference>
<feature type="transmembrane region" description="Helical" evidence="2">
    <location>
        <begin position="173"/>
        <end position="194"/>
    </location>
</feature>
<name>A0AA40SNV5_9MICO</name>
<reference evidence="5 6" key="1">
    <citation type="submission" date="2020-08" db="EMBL/GenBank/DDBJ databases">
        <title>Sequencing the genomes of 1000 actinobacteria strains.</title>
        <authorList>
            <person name="Klenk H.-P."/>
        </authorList>
    </citation>
    <scope>NUCLEOTIDE SEQUENCE [LARGE SCALE GENOMIC DNA]</scope>
    <source>
        <strain evidence="5 6">DSM 19600</strain>
    </source>
</reference>
<keyword evidence="2" id="KW-1133">Transmembrane helix</keyword>
<evidence type="ECO:0000313" key="6">
    <source>
        <dbReference type="Proteomes" id="UP000549113"/>
    </source>
</evidence>
<proteinExistence type="predicted"/>
<evidence type="ECO:0000259" key="4">
    <source>
        <dbReference type="Pfam" id="PF04536"/>
    </source>
</evidence>
<keyword evidence="2" id="KW-0472">Membrane</keyword>
<evidence type="ECO:0000256" key="1">
    <source>
        <dbReference type="SAM" id="MobiDB-lite"/>
    </source>
</evidence>
<accession>A0AA40SNV5</accession>
<dbReference type="Gene3D" id="3.10.310.50">
    <property type="match status" value="1"/>
</dbReference>
<feature type="signal peptide" evidence="3">
    <location>
        <begin position="1"/>
        <end position="25"/>
    </location>
</feature>
<sequence>MRSRLVLALMAAVAIVLGGPGIALATDPVTLGSGRVLDDAGVLSSGEETAIQERYEALSQSSGVDLWVVYVDEFTNPSSAQEWADEVVVANGLGVNQYLLAVSTDGRQYYLSGAQEGPVTWDQLDAIEQERIGPAAQREDWVGMAMAAADGLADAVGGGTGGAPDADEGGSSFPVLLIIVLLAVVAAVIIWLVIRSRRKKAAVQAGPATADELAKISTDELERRASSALVETDDAIKTSEQELGFAKAQFGDAATVEFQEALTEAKAGLDQAFSLRQKLDDDVPDTEAEVRTIHAQVLELCAAANQGLDEKAADFDELRKLEQNAPEALARVQELRGTVGGATDAAASTLAALGGPYAPEALAPIVDNPEQARQRLAFADAQLVSAQQAIGAGNGGAAAVSIRAAEEAVDQAKHLQDAVGALADNLAEGEREAAALIGELETDIASASGLPDPDGRIGAVVAATRQRVDAAKVHLGATAKRPLFALQSLEQANTEIDALLDGVRDAQAKQQKAAQTLGHLIVQAQAQVNAAEEYITSRRGAVGAQARTRLAEAGASLVQAQQLQHTDPVQALPYAQRANDLAGQAMQAAQNDVGGFGGGGMFGGGGGGGGGDVMGAVLGGIVINSLLGGGGGRSRGGGGMFGGGGSRGGGSRGGGGGFGGGSRGGGGRSSGSFGGSGTRGRRGGGRF</sequence>
<evidence type="ECO:0000256" key="2">
    <source>
        <dbReference type="SAM" id="Phobius"/>
    </source>
</evidence>
<dbReference type="AlphaFoldDB" id="A0AA40SNV5"/>
<keyword evidence="2" id="KW-0812">Transmembrane</keyword>
<comment type="caution">
    <text evidence="5">The sequence shown here is derived from an EMBL/GenBank/DDBJ whole genome shotgun (WGS) entry which is preliminary data.</text>
</comment>
<keyword evidence="6" id="KW-1185">Reference proteome</keyword>
<feature type="domain" description="TPM" evidence="4">
    <location>
        <begin position="36"/>
        <end position="154"/>
    </location>
</feature>
<gene>
    <name evidence="5" type="ORF">BKA10_001466</name>
</gene>
<feature type="region of interest" description="Disordered" evidence="1">
    <location>
        <begin position="637"/>
        <end position="687"/>
    </location>
</feature>
<dbReference type="Proteomes" id="UP000549113">
    <property type="component" value="Unassembled WGS sequence"/>
</dbReference>